<dbReference type="Pfam" id="PF00501">
    <property type="entry name" value="AMP-binding"/>
    <property type="match status" value="1"/>
</dbReference>
<evidence type="ECO:0000313" key="10">
    <source>
        <dbReference type="EMBL" id="RSL17396.1"/>
    </source>
</evidence>
<keyword evidence="11" id="KW-1185">Reference proteome</keyword>
<dbReference type="InterPro" id="IPR000873">
    <property type="entry name" value="AMP-dep_synth/lig_dom"/>
</dbReference>
<sequence>MTMQQGKWASLWNALSAAGDLSGRFVFGAEASIALSDLLAGSALYGRGDELGGRSVLVTTTNQFTTASALIELDGIARRMVLCPPDLPVEHLPYVIESANVDAIVSDRTILGLDIHRPLCFCPCTRKIVPENCSRSAQYQTEWILLTSGTTGLPKLVVHTLSSLSGAIKAGSGSAEPTVWSTFYDIRRYGGLQIFLRAFLTGTSLVLSSAEESTADFLARAGSHGVTHISGTPCQWRRALMSPSANLIQPKYIRLSGEIADQAILNHLRSFYPQARIAHAFASTEAGVAFEVNDGIAGFPASAIEDTPDVEMKVEDRSLWIRSNRTASRYLGDQPPILKNADGFVDTRDLIELRDDRYYFVGRQDGAINVGGLKVYPEEVEAVINRHPEVQMSLVRTKRNPITGALVVADVVLTEQQSASRDMRALQGDILLLCRETLSSHKVPVAINFIPALAVTESGKLVRRNA</sequence>
<evidence type="ECO:0000256" key="5">
    <source>
        <dbReference type="ARBA" id="ARBA00026121"/>
    </source>
</evidence>
<proteinExistence type="predicted"/>
<dbReference type="GO" id="GO:0004467">
    <property type="term" value="F:long-chain fatty acid-CoA ligase activity"/>
    <property type="evidence" value="ECO:0007669"/>
    <property type="project" value="UniProtKB-EC"/>
</dbReference>
<keyword evidence="3 10" id="KW-0436">Ligase</keyword>
<evidence type="ECO:0000256" key="1">
    <source>
        <dbReference type="ARBA" id="ARBA00004170"/>
    </source>
</evidence>
<protein>
    <recommendedName>
        <fullName evidence="6">Long-chain-fatty-acid--CoA ligase</fullName>
        <ecNumber evidence="5">6.2.1.3</ecNumber>
    </recommendedName>
    <alternativeName>
        <fullName evidence="7">Long-chain acyl-CoA synthetase</fullName>
    </alternativeName>
</protein>
<comment type="caution">
    <text evidence="10">The sequence shown here is derived from an EMBL/GenBank/DDBJ whole genome shotgun (WGS) entry which is preliminary data.</text>
</comment>
<evidence type="ECO:0000313" key="11">
    <source>
        <dbReference type="Proteomes" id="UP000269669"/>
    </source>
</evidence>
<dbReference type="InterPro" id="IPR045851">
    <property type="entry name" value="AMP-bd_C_sf"/>
</dbReference>
<dbReference type="Proteomes" id="UP000269669">
    <property type="component" value="Unassembled WGS sequence"/>
</dbReference>
<keyword evidence="4" id="KW-0472">Membrane</keyword>
<gene>
    <name evidence="10" type="ORF">EDE15_2928</name>
</gene>
<evidence type="ECO:0000256" key="7">
    <source>
        <dbReference type="ARBA" id="ARBA00042773"/>
    </source>
</evidence>
<feature type="domain" description="AMP-dependent synthetase/ligase" evidence="8">
    <location>
        <begin position="143"/>
        <end position="317"/>
    </location>
</feature>
<dbReference type="EC" id="6.2.1.3" evidence="5"/>
<evidence type="ECO:0000259" key="8">
    <source>
        <dbReference type="Pfam" id="PF00501"/>
    </source>
</evidence>
<dbReference type="InterPro" id="IPR042099">
    <property type="entry name" value="ANL_N_sf"/>
</dbReference>
<comment type="subcellular location">
    <subcellularLocation>
        <location evidence="1">Membrane</location>
        <topology evidence="1">Peripheral membrane protein</topology>
    </subcellularLocation>
</comment>
<evidence type="ECO:0000256" key="2">
    <source>
        <dbReference type="ARBA" id="ARBA00005005"/>
    </source>
</evidence>
<dbReference type="InterPro" id="IPR025110">
    <property type="entry name" value="AMP-bd_C"/>
</dbReference>
<dbReference type="PROSITE" id="PS00455">
    <property type="entry name" value="AMP_BINDING"/>
    <property type="match status" value="1"/>
</dbReference>
<accession>A0A3R9QIK6</accession>
<dbReference type="RefSeq" id="WP_221761637.1">
    <property type="nucleotide sequence ID" value="NZ_RSDW01000001.1"/>
</dbReference>
<dbReference type="EMBL" id="RSDW01000001">
    <property type="protein sequence ID" value="RSL17396.1"/>
    <property type="molecule type" value="Genomic_DNA"/>
</dbReference>
<dbReference type="InterPro" id="IPR020845">
    <property type="entry name" value="AMP-binding_CS"/>
</dbReference>
<comment type="pathway">
    <text evidence="2">Lipid metabolism; fatty acid beta-oxidation.</text>
</comment>
<evidence type="ECO:0000256" key="3">
    <source>
        <dbReference type="ARBA" id="ARBA00022598"/>
    </source>
</evidence>
<dbReference type="PANTHER" id="PTHR43767:SF8">
    <property type="entry name" value="LONG-CHAIN-FATTY-ACID--COA LIGASE"/>
    <property type="match status" value="1"/>
</dbReference>
<evidence type="ECO:0000256" key="6">
    <source>
        <dbReference type="ARBA" id="ARBA00039545"/>
    </source>
</evidence>
<reference evidence="10 11" key="1">
    <citation type="submission" date="2018-12" db="EMBL/GenBank/DDBJ databases">
        <title>Sequencing of bacterial isolates from soil warming experiment in Harvard Forest, Massachusetts, USA.</title>
        <authorList>
            <person name="Deangelis K."/>
        </authorList>
    </citation>
    <scope>NUCLEOTIDE SEQUENCE [LARGE SCALE GENOMIC DNA]</scope>
    <source>
        <strain evidence="10 11">EB153</strain>
    </source>
</reference>
<dbReference type="InterPro" id="IPR050237">
    <property type="entry name" value="ATP-dep_AMP-bd_enzyme"/>
</dbReference>
<dbReference type="CDD" id="cd04433">
    <property type="entry name" value="AFD_class_I"/>
    <property type="match status" value="1"/>
</dbReference>
<evidence type="ECO:0000259" key="9">
    <source>
        <dbReference type="Pfam" id="PF13193"/>
    </source>
</evidence>
<dbReference type="PANTHER" id="PTHR43767">
    <property type="entry name" value="LONG-CHAIN-FATTY-ACID--COA LIGASE"/>
    <property type="match status" value="1"/>
</dbReference>
<dbReference type="Gene3D" id="3.30.300.30">
    <property type="match status" value="1"/>
</dbReference>
<dbReference type="AlphaFoldDB" id="A0A3R9QIK6"/>
<dbReference type="Pfam" id="PF13193">
    <property type="entry name" value="AMP-binding_C"/>
    <property type="match status" value="1"/>
</dbReference>
<dbReference type="Gene3D" id="3.40.50.12780">
    <property type="entry name" value="N-terminal domain of ligase-like"/>
    <property type="match status" value="1"/>
</dbReference>
<dbReference type="SUPFAM" id="SSF56801">
    <property type="entry name" value="Acetyl-CoA synthetase-like"/>
    <property type="match status" value="1"/>
</dbReference>
<name>A0A3R9QIK6_9BACT</name>
<organism evidence="10 11">
    <name type="scientific">Edaphobacter aggregans</name>
    <dbReference type="NCBI Taxonomy" id="570835"/>
    <lineage>
        <taxon>Bacteria</taxon>
        <taxon>Pseudomonadati</taxon>
        <taxon>Acidobacteriota</taxon>
        <taxon>Terriglobia</taxon>
        <taxon>Terriglobales</taxon>
        <taxon>Acidobacteriaceae</taxon>
        <taxon>Edaphobacter</taxon>
    </lineage>
</organism>
<dbReference type="GO" id="GO:0016020">
    <property type="term" value="C:membrane"/>
    <property type="evidence" value="ECO:0007669"/>
    <property type="project" value="UniProtKB-SubCell"/>
</dbReference>
<evidence type="ECO:0000256" key="4">
    <source>
        <dbReference type="ARBA" id="ARBA00023136"/>
    </source>
</evidence>
<feature type="domain" description="AMP-binding enzyme C-terminal" evidence="9">
    <location>
        <begin position="379"/>
        <end position="460"/>
    </location>
</feature>